<keyword evidence="2" id="KW-0032">Aminotransferase</keyword>
<protein>
    <submittedName>
        <fullName evidence="2">PLP-dependent aminotransferase family protein</fullName>
    </submittedName>
</protein>
<proteinExistence type="predicted"/>
<dbReference type="GO" id="GO:0008483">
    <property type="term" value="F:transaminase activity"/>
    <property type="evidence" value="ECO:0007669"/>
    <property type="project" value="UniProtKB-KW"/>
</dbReference>
<accession>A0ABW6T1Z2</accession>
<evidence type="ECO:0000313" key="2">
    <source>
        <dbReference type="EMBL" id="MFF3671284.1"/>
    </source>
</evidence>
<dbReference type="Pfam" id="PF00155">
    <property type="entry name" value="Aminotran_1_2"/>
    <property type="match status" value="1"/>
</dbReference>
<dbReference type="CDD" id="cd00609">
    <property type="entry name" value="AAT_like"/>
    <property type="match status" value="1"/>
</dbReference>
<evidence type="ECO:0000259" key="1">
    <source>
        <dbReference type="Pfam" id="PF00155"/>
    </source>
</evidence>
<dbReference type="Gene3D" id="3.90.1150.10">
    <property type="entry name" value="Aspartate Aminotransferase, domain 1"/>
    <property type="match status" value="1"/>
</dbReference>
<dbReference type="PANTHER" id="PTHR46577">
    <property type="entry name" value="HTH-TYPE TRANSCRIPTIONAL REGULATORY PROTEIN GABR"/>
    <property type="match status" value="1"/>
</dbReference>
<dbReference type="InterPro" id="IPR051446">
    <property type="entry name" value="HTH_trans_reg/aminotransferase"/>
</dbReference>
<dbReference type="Gene3D" id="3.40.640.10">
    <property type="entry name" value="Type I PLP-dependent aspartate aminotransferase-like (Major domain)"/>
    <property type="match status" value="1"/>
</dbReference>
<sequence>MAPPHVIDLGPGYLDPSLLPVDLLARSYADSLAEYGSAALAYGDDRGALAPRAALADRVRQADGVPCDPANVLVTAGTSHALHLIATTLAAPGDTVLVDQSCYDLGRRILVDCGLRLREIPGDASGMDPDALDAALTGSRERVAFLYLIPTFHNPTGLVVPLERRRALLAVARRHDTLIVEDDAYAGLRLDDASGPPALASLAAHRGVIRLCTFSKTLAPGLRLGWLLAEPSLVDRLAGHGLFRSGGCPNHTTSLAVATLLADGHYDRHLAWLRDRLRQRRDALVNTLAARLDDGFLLNRPAGGYFVWLRTRRPERDLLAAAEAAGVWIAAGSRFGGAVGRDVPDRLGRAAPSAVRLAYSLNDPGRLTQAAERLAAAWNAIPDHTRGSGP</sequence>
<dbReference type="InterPro" id="IPR015421">
    <property type="entry name" value="PyrdxlP-dep_Trfase_major"/>
</dbReference>
<dbReference type="PANTHER" id="PTHR46577:SF2">
    <property type="entry name" value="TRANSCRIPTIONAL REGULATORY PROTEIN"/>
    <property type="match status" value="1"/>
</dbReference>
<evidence type="ECO:0000313" key="3">
    <source>
        <dbReference type="Proteomes" id="UP001602013"/>
    </source>
</evidence>
<keyword evidence="2" id="KW-0808">Transferase</keyword>
<keyword evidence="3" id="KW-1185">Reference proteome</keyword>
<dbReference type="EMBL" id="JBIASD010000043">
    <property type="protein sequence ID" value="MFF3671284.1"/>
    <property type="molecule type" value="Genomic_DNA"/>
</dbReference>
<comment type="caution">
    <text evidence="2">The sequence shown here is derived from an EMBL/GenBank/DDBJ whole genome shotgun (WGS) entry which is preliminary data.</text>
</comment>
<gene>
    <name evidence="2" type="ORF">ACFYXI_37440</name>
</gene>
<dbReference type="InterPro" id="IPR015424">
    <property type="entry name" value="PyrdxlP-dep_Trfase"/>
</dbReference>
<name>A0ABW6T1Z2_9ACTN</name>
<dbReference type="RefSeq" id="WP_387417471.1">
    <property type="nucleotide sequence ID" value="NZ_JBIASD010000043.1"/>
</dbReference>
<feature type="domain" description="Aminotransferase class I/classII large" evidence="1">
    <location>
        <begin position="28"/>
        <end position="373"/>
    </location>
</feature>
<dbReference type="SUPFAM" id="SSF53383">
    <property type="entry name" value="PLP-dependent transferases"/>
    <property type="match status" value="1"/>
</dbReference>
<reference evidence="2 3" key="1">
    <citation type="submission" date="2024-10" db="EMBL/GenBank/DDBJ databases">
        <title>The Natural Products Discovery Center: Release of the First 8490 Sequenced Strains for Exploring Actinobacteria Biosynthetic Diversity.</title>
        <authorList>
            <person name="Kalkreuter E."/>
            <person name="Kautsar S.A."/>
            <person name="Yang D."/>
            <person name="Bader C.D."/>
            <person name="Teijaro C.N."/>
            <person name="Fluegel L."/>
            <person name="Davis C.M."/>
            <person name="Simpson J.R."/>
            <person name="Lauterbach L."/>
            <person name="Steele A.D."/>
            <person name="Gui C."/>
            <person name="Meng S."/>
            <person name="Li G."/>
            <person name="Viehrig K."/>
            <person name="Ye F."/>
            <person name="Su P."/>
            <person name="Kiefer A.F."/>
            <person name="Nichols A."/>
            <person name="Cepeda A.J."/>
            <person name="Yan W."/>
            <person name="Fan B."/>
            <person name="Jiang Y."/>
            <person name="Adhikari A."/>
            <person name="Zheng C.-J."/>
            <person name="Schuster L."/>
            <person name="Cowan T.M."/>
            <person name="Smanski M.J."/>
            <person name="Chevrette M.G."/>
            <person name="De Carvalho L.P.S."/>
            <person name="Shen B."/>
        </authorList>
    </citation>
    <scope>NUCLEOTIDE SEQUENCE [LARGE SCALE GENOMIC DNA]</scope>
    <source>
        <strain evidence="2 3">NPDC002173</strain>
    </source>
</reference>
<dbReference type="InterPro" id="IPR004839">
    <property type="entry name" value="Aminotransferase_I/II_large"/>
</dbReference>
<dbReference type="Proteomes" id="UP001602013">
    <property type="component" value="Unassembled WGS sequence"/>
</dbReference>
<organism evidence="2 3">
    <name type="scientific">Microtetraspora malaysiensis</name>
    <dbReference type="NCBI Taxonomy" id="161358"/>
    <lineage>
        <taxon>Bacteria</taxon>
        <taxon>Bacillati</taxon>
        <taxon>Actinomycetota</taxon>
        <taxon>Actinomycetes</taxon>
        <taxon>Streptosporangiales</taxon>
        <taxon>Streptosporangiaceae</taxon>
        <taxon>Microtetraspora</taxon>
    </lineage>
</organism>
<dbReference type="InterPro" id="IPR015422">
    <property type="entry name" value="PyrdxlP-dep_Trfase_small"/>
</dbReference>